<evidence type="ECO:0000313" key="9">
    <source>
        <dbReference type="EMBL" id="PXY24004.1"/>
    </source>
</evidence>
<dbReference type="SUPFAM" id="SSF161098">
    <property type="entry name" value="MetI-like"/>
    <property type="match status" value="1"/>
</dbReference>
<evidence type="ECO:0000256" key="7">
    <source>
        <dbReference type="RuleBase" id="RU363032"/>
    </source>
</evidence>
<feature type="transmembrane region" description="Helical" evidence="7">
    <location>
        <begin position="238"/>
        <end position="259"/>
    </location>
</feature>
<dbReference type="PROSITE" id="PS50928">
    <property type="entry name" value="ABC_TM1"/>
    <property type="match status" value="1"/>
</dbReference>
<evidence type="ECO:0000256" key="3">
    <source>
        <dbReference type="ARBA" id="ARBA00022475"/>
    </source>
</evidence>
<keyword evidence="6 7" id="KW-0472">Membrane</keyword>
<feature type="domain" description="ABC transmembrane type-1" evidence="8">
    <location>
        <begin position="71"/>
        <end position="260"/>
    </location>
</feature>
<comment type="subcellular location">
    <subcellularLocation>
        <location evidence="1 7">Cell membrane</location>
        <topology evidence="1 7">Multi-pass membrane protein</topology>
    </subcellularLocation>
</comment>
<evidence type="ECO:0000256" key="2">
    <source>
        <dbReference type="ARBA" id="ARBA00022448"/>
    </source>
</evidence>
<dbReference type="InterPro" id="IPR035906">
    <property type="entry name" value="MetI-like_sf"/>
</dbReference>
<dbReference type="CDD" id="cd06261">
    <property type="entry name" value="TM_PBP2"/>
    <property type="match status" value="1"/>
</dbReference>
<organism evidence="9 10">
    <name type="scientific">Prauserella flavalba</name>
    <dbReference type="NCBI Taxonomy" id="1477506"/>
    <lineage>
        <taxon>Bacteria</taxon>
        <taxon>Bacillati</taxon>
        <taxon>Actinomycetota</taxon>
        <taxon>Actinomycetes</taxon>
        <taxon>Pseudonocardiales</taxon>
        <taxon>Pseudonocardiaceae</taxon>
        <taxon>Prauserella</taxon>
    </lineage>
</organism>
<dbReference type="GO" id="GO:0055085">
    <property type="term" value="P:transmembrane transport"/>
    <property type="evidence" value="ECO:0007669"/>
    <property type="project" value="InterPro"/>
</dbReference>
<keyword evidence="10" id="KW-1185">Reference proteome</keyword>
<sequence>MTGWRKADWLTRSGLVCLAVLVLVTVVGTVFGIGGDPDAMVGPRLAPPGGEFLLGTDELGRSMLPRLFEGIGTTLLLSTVAVLVTAVLATLLGVAAGYYGGWLGEVVLRLVEVLYSFPTIVLAILVAAVVGPGQTATMCSIVLITIPLMTRVVRAAAVTVSERDYVTSAVISGAGWPRILVRHLLPNLSGTIAVQGTYALSVGILVEGGLSFLGFGVQPPQSSLGALIQQGSTYLLTAPWLVIVPGIVLIVAVLAINVFGDGLRDGLEPREARSLV</sequence>
<dbReference type="PANTHER" id="PTHR43386">
    <property type="entry name" value="OLIGOPEPTIDE TRANSPORT SYSTEM PERMEASE PROTEIN APPC"/>
    <property type="match status" value="1"/>
</dbReference>
<dbReference type="InterPro" id="IPR000515">
    <property type="entry name" value="MetI-like"/>
</dbReference>
<keyword evidence="5 7" id="KW-1133">Transmembrane helix</keyword>
<comment type="similarity">
    <text evidence="7">Belongs to the binding-protein-dependent transport system permease family.</text>
</comment>
<dbReference type="InterPro" id="IPR050366">
    <property type="entry name" value="BP-dependent_transpt_permease"/>
</dbReference>
<keyword evidence="2 7" id="KW-0813">Transport</keyword>
<protein>
    <submittedName>
        <fullName evidence="9">ABC transporter permease</fullName>
    </submittedName>
</protein>
<accession>A0A318LDD1</accession>
<evidence type="ECO:0000259" key="8">
    <source>
        <dbReference type="PROSITE" id="PS50928"/>
    </source>
</evidence>
<dbReference type="PANTHER" id="PTHR43386:SF1">
    <property type="entry name" value="D,D-DIPEPTIDE TRANSPORT SYSTEM PERMEASE PROTEIN DDPC-RELATED"/>
    <property type="match status" value="1"/>
</dbReference>
<dbReference type="GO" id="GO:0005886">
    <property type="term" value="C:plasma membrane"/>
    <property type="evidence" value="ECO:0007669"/>
    <property type="project" value="UniProtKB-SubCell"/>
</dbReference>
<feature type="transmembrane region" description="Helical" evidence="7">
    <location>
        <begin position="75"/>
        <end position="99"/>
    </location>
</feature>
<reference evidence="9 10" key="1">
    <citation type="submission" date="2016-07" db="EMBL/GenBank/DDBJ databases">
        <title>Draft genome sequence of Prauserella sp. YIM 121212, isolated from alkaline soil.</title>
        <authorList>
            <person name="Ruckert C."/>
            <person name="Albersmeier A."/>
            <person name="Jiang C.-L."/>
            <person name="Jiang Y."/>
            <person name="Kalinowski J."/>
            <person name="Schneider O."/>
            <person name="Winkler A."/>
            <person name="Zotchev S.B."/>
        </authorList>
    </citation>
    <scope>NUCLEOTIDE SEQUENCE [LARGE SCALE GENOMIC DNA]</scope>
    <source>
        <strain evidence="9 10">YIM 121212</strain>
    </source>
</reference>
<keyword evidence="3" id="KW-1003">Cell membrane</keyword>
<dbReference type="AlphaFoldDB" id="A0A318LDD1"/>
<feature type="transmembrane region" description="Helical" evidence="7">
    <location>
        <begin position="135"/>
        <end position="153"/>
    </location>
</feature>
<dbReference type="EMBL" id="MASU01000013">
    <property type="protein sequence ID" value="PXY24004.1"/>
    <property type="molecule type" value="Genomic_DNA"/>
</dbReference>
<feature type="transmembrane region" description="Helical" evidence="7">
    <location>
        <begin position="106"/>
        <end position="129"/>
    </location>
</feature>
<evidence type="ECO:0000256" key="5">
    <source>
        <dbReference type="ARBA" id="ARBA00022989"/>
    </source>
</evidence>
<gene>
    <name evidence="9" type="ORF">BA062_27460</name>
</gene>
<dbReference type="OrthoDB" id="6637947at2"/>
<evidence type="ECO:0000256" key="4">
    <source>
        <dbReference type="ARBA" id="ARBA00022692"/>
    </source>
</evidence>
<dbReference type="RefSeq" id="WP_110341829.1">
    <property type="nucleotide sequence ID" value="NZ_MASU01000013.1"/>
</dbReference>
<evidence type="ECO:0000256" key="1">
    <source>
        <dbReference type="ARBA" id="ARBA00004651"/>
    </source>
</evidence>
<evidence type="ECO:0000256" key="6">
    <source>
        <dbReference type="ARBA" id="ARBA00023136"/>
    </source>
</evidence>
<dbReference type="Pfam" id="PF00528">
    <property type="entry name" value="BPD_transp_1"/>
    <property type="match status" value="1"/>
</dbReference>
<name>A0A318LDD1_9PSEU</name>
<evidence type="ECO:0000313" key="10">
    <source>
        <dbReference type="Proteomes" id="UP000247892"/>
    </source>
</evidence>
<feature type="transmembrane region" description="Helical" evidence="7">
    <location>
        <begin position="197"/>
        <end position="217"/>
    </location>
</feature>
<proteinExistence type="inferred from homology"/>
<keyword evidence="4 7" id="KW-0812">Transmembrane</keyword>
<dbReference type="Gene3D" id="1.10.3720.10">
    <property type="entry name" value="MetI-like"/>
    <property type="match status" value="1"/>
</dbReference>
<comment type="caution">
    <text evidence="9">The sequence shown here is derived from an EMBL/GenBank/DDBJ whole genome shotgun (WGS) entry which is preliminary data.</text>
</comment>
<dbReference type="Proteomes" id="UP000247892">
    <property type="component" value="Unassembled WGS sequence"/>
</dbReference>